<proteinExistence type="predicted"/>
<name>A0AAV2TMC2_CALDB</name>
<dbReference type="EMBL" id="CAXLJL010000501">
    <property type="protein sequence ID" value="CAL5138597.1"/>
    <property type="molecule type" value="Genomic_DNA"/>
</dbReference>
<reference evidence="1" key="1">
    <citation type="submission" date="2024-06" db="EMBL/GenBank/DDBJ databases">
        <authorList>
            <person name="Liu X."/>
            <person name="Lenzi L."/>
            <person name="Haldenby T S."/>
            <person name="Uol C."/>
        </authorList>
    </citation>
    <scope>NUCLEOTIDE SEQUENCE</scope>
</reference>
<dbReference type="Proteomes" id="UP001497525">
    <property type="component" value="Unassembled WGS sequence"/>
</dbReference>
<evidence type="ECO:0000313" key="2">
    <source>
        <dbReference type="Proteomes" id="UP001497525"/>
    </source>
</evidence>
<sequence length="160" mass="18603">MFVHLHAQYTVFTPTAGCCLLHSREQSYLRLPPIQKKSGTIDLQTLSKLILSYGFKRHPSAPCVFTLTQFRLPPSLPEYSRSYYFFETRSPFLSSATKFTCFPLIARVRTCDHYCFYRSFRCRFRFISPTIHLHSPPIVFSCFVLLSFCVPTQLFSAYAL</sequence>
<gene>
    <name evidence="1" type="ORF">CDAUBV1_LOCUS13419</name>
</gene>
<comment type="caution">
    <text evidence="1">The sequence shown here is derived from an EMBL/GenBank/DDBJ whole genome shotgun (WGS) entry which is preliminary data.</text>
</comment>
<accession>A0AAV2TMC2</accession>
<protein>
    <submittedName>
        <fullName evidence="1">Uncharacterized protein</fullName>
    </submittedName>
</protein>
<evidence type="ECO:0000313" key="1">
    <source>
        <dbReference type="EMBL" id="CAL5138597.1"/>
    </source>
</evidence>
<dbReference type="AlphaFoldDB" id="A0AAV2TMC2"/>
<organism evidence="1 2">
    <name type="scientific">Calicophoron daubneyi</name>
    <name type="common">Rumen fluke</name>
    <name type="synonym">Paramphistomum daubneyi</name>
    <dbReference type="NCBI Taxonomy" id="300641"/>
    <lineage>
        <taxon>Eukaryota</taxon>
        <taxon>Metazoa</taxon>
        <taxon>Spiralia</taxon>
        <taxon>Lophotrochozoa</taxon>
        <taxon>Platyhelminthes</taxon>
        <taxon>Trematoda</taxon>
        <taxon>Digenea</taxon>
        <taxon>Plagiorchiida</taxon>
        <taxon>Pronocephalata</taxon>
        <taxon>Paramphistomoidea</taxon>
        <taxon>Paramphistomidae</taxon>
        <taxon>Calicophoron</taxon>
    </lineage>
</organism>